<reference evidence="2" key="1">
    <citation type="submission" date="2023-08" db="EMBL/GenBank/DDBJ databases">
        <title>Complete Genome Sequences of butyrate producing Anaerostipes hadrus strains BA1 and GIF7 isolated from the terminal ileum of a healthy lean male.</title>
        <authorList>
            <person name="Low A."/>
            <person name="Sheludchenko M."/>
            <person name="Cheng H.E."/>
            <person name="Koh X.Q."/>
            <person name="Lee J."/>
        </authorList>
    </citation>
    <scope>NUCLEOTIDE SEQUENCE</scope>
    <source>
        <strain evidence="2">BA1</strain>
    </source>
</reference>
<gene>
    <name evidence="2" type="ORF">RBI15_04965</name>
</gene>
<protein>
    <submittedName>
        <fullName evidence="2">Ig-like domain-containing protein</fullName>
    </submittedName>
</protein>
<dbReference type="Proteomes" id="UP001243496">
    <property type="component" value="Chromosome"/>
</dbReference>
<sequence>MSVKTVQATISGQTYTLTLNSSTGKYEATVTAPSKSSYNQSGHYYGVTVKATDEAGNTITKDATDSKLGSSLQLKVKEKVAPVIAIVSPTSGSYSTNNKPVITWKVTDTDSGVNPSTIGITLDSGTKVTGDAITKTVITGGYQCTYTPTTALSDGSHTIKLDASDYDGNAAATSSTSFKVDTVPPVLTLSSPIDKLITNQTACTVKGTTNDSTSSPVTVTVKLNSGAAEAVTVGSDGSFSKALTLAVGTNTITVVATDGAGKTTTITRTVTLDKTAPVIKSVTLTPNPVDAGKTFIISVEVTD</sequence>
<dbReference type="GeneID" id="92740731"/>
<dbReference type="Pfam" id="PF09136">
    <property type="entry name" value="Glucodextran_B"/>
    <property type="match status" value="1"/>
</dbReference>
<dbReference type="InterPro" id="IPR013783">
    <property type="entry name" value="Ig-like_fold"/>
</dbReference>
<dbReference type="RefSeq" id="WP_306857943.1">
    <property type="nucleotide sequence ID" value="NZ_CP132968.1"/>
</dbReference>
<dbReference type="Pfam" id="PF19077">
    <property type="entry name" value="Big_13"/>
    <property type="match status" value="1"/>
</dbReference>
<proteinExistence type="predicted"/>
<dbReference type="InterPro" id="IPR044016">
    <property type="entry name" value="Big_13"/>
</dbReference>
<evidence type="ECO:0000313" key="3">
    <source>
        <dbReference type="Proteomes" id="UP001243496"/>
    </source>
</evidence>
<dbReference type="Gene3D" id="2.60.40.10">
    <property type="entry name" value="Immunoglobulins"/>
    <property type="match status" value="3"/>
</dbReference>
<accession>A0AAQ3PXU5</accession>
<dbReference type="EMBL" id="CP132968">
    <property type="protein sequence ID" value="WMD17448.1"/>
    <property type="molecule type" value="Genomic_DNA"/>
</dbReference>
<evidence type="ECO:0000313" key="2">
    <source>
        <dbReference type="EMBL" id="WMD17448.1"/>
    </source>
</evidence>
<feature type="domain" description="Bacterial Ig-like" evidence="1">
    <location>
        <begin position="98"/>
        <end position="182"/>
    </location>
</feature>
<dbReference type="AlphaFoldDB" id="A0AAQ3PXU5"/>
<evidence type="ECO:0000259" key="1">
    <source>
        <dbReference type="Pfam" id="PF19077"/>
    </source>
</evidence>
<name>A0AAQ3PXU5_ANAHA</name>
<organism evidence="2 3">
    <name type="scientific">Anaerostipes hadrus</name>
    <dbReference type="NCBI Taxonomy" id="649756"/>
    <lineage>
        <taxon>Bacteria</taxon>
        <taxon>Bacillati</taxon>
        <taxon>Bacillota</taxon>
        <taxon>Clostridia</taxon>
        <taxon>Lachnospirales</taxon>
        <taxon>Lachnospiraceae</taxon>
        <taxon>Anaerostipes</taxon>
    </lineage>
</organism>